<dbReference type="FunFam" id="2.60.120.920:FF:000007">
    <property type="entry name" value="SPRY domain-containing SOCS box protein 1"/>
    <property type="match status" value="1"/>
</dbReference>
<dbReference type="AlphaFoldDB" id="A0A1Y3BAK0"/>
<dbReference type="InterPro" id="IPR013320">
    <property type="entry name" value="ConA-like_dom_sf"/>
</dbReference>
<organism evidence="2 3">
    <name type="scientific">Euroglyphus maynei</name>
    <name type="common">Mayne's house dust mite</name>
    <dbReference type="NCBI Taxonomy" id="6958"/>
    <lineage>
        <taxon>Eukaryota</taxon>
        <taxon>Metazoa</taxon>
        <taxon>Ecdysozoa</taxon>
        <taxon>Arthropoda</taxon>
        <taxon>Chelicerata</taxon>
        <taxon>Arachnida</taxon>
        <taxon>Acari</taxon>
        <taxon>Acariformes</taxon>
        <taxon>Sarcoptiformes</taxon>
        <taxon>Astigmata</taxon>
        <taxon>Psoroptidia</taxon>
        <taxon>Analgoidea</taxon>
        <taxon>Pyroglyphidae</taxon>
        <taxon>Pyroglyphinae</taxon>
        <taxon>Euroglyphus</taxon>
    </lineage>
</organism>
<dbReference type="GO" id="GO:0005737">
    <property type="term" value="C:cytoplasm"/>
    <property type="evidence" value="ECO:0007669"/>
    <property type="project" value="UniProtKB-ARBA"/>
</dbReference>
<reference evidence="2 3" key="1">
    <citation type="submission" date="2017-03" db="EMBL/GenBank/DDBJ databases">
        <title>Genome Survey of Euroglyphus maynei.</title>
        <authorList>
            <person name="Arlian L.G."/>
            <person name="Morgan M.S."/>
            <person name="Rider S.D."/>
        </authorList>
    </citation>
    <scope>NUCLEOTIDE SEQUENCE [LARGE SCALE GENOMIC DNA]</scope>
    <source>
        <strain evidence="2">Arlian Lab</strain>
        <tissue evidence="2">Whole body</tissue>
    </source>
</reference>
<dbReference type="PANTHER" id="PTHR12245:SF11">
    <property type="entry name" value="PROTEIN GUSTAVUS"/>
    <property type="match status" value="1"/>
</dbReference>
<evidence type="ECO:0000259" key="1">
    <source>
        <dbReference type="PROSITE" id="PS50188"/>
    </source>
</evidence>
<dbReference type="InterPro" id="IPR003877">
    <property type="entry name" value="SPRY_dom"/>
</dbReference>
<dbReference type="InterPro" id="IPR043136">
    <property type="entry name" value="B30.2/SPRY_sf"/>
</dbReference>
<dbReference type="Pfam" id="PF00622">
    <property type="entry name" value="SPRY"/>
    <property type="match status" value="1"/>
</dbReference>
<dbReference type="Proteomes" id="UP000194236">
    <property type="component" value="Unassembled WGS sequence"/>
</dbReference>
<comment type="caution">
    <text evidence="2">The sequence shown here is derived from an EMBL/GenBank/DDBJ whole genome shotgun (WGS) entry which is preliminary data.</text>
</comment>
<dbReference type="GO" id="GO:0043161">
    <property type="term" value="P:proteasome-mediated ubiquitin-dependent protein catabolic process"/>
    <property type="evidence" value="ECO:0007669"/>
    <property type="project" value="TreeGrafter"/>
</dbReference>
<proteinExistence type="predicted"/>
<dbReference type="CDD" id="cd12906">
    <property type="entry name" value="SPRY_SOCS1-2-4"/>
    <property type="match status" value="1"/>
</dbReference>
<accession>A0A1Y3BAK0</accession>
<dbReference type="GO" id="GO:0019005">
    <property type="term" value="C:SCF ubiquitin ligase complex"/>
    <property type="evidence" value="ECO:0007669"/>
    <property type="project" value="TreeGrafter"/>
</dbReference>
<sequence>MGQKFSNFMGSGGTNNGNGNAAIINSSILNSHTAAIAAATMPPIVNDFGSSIVNNSNNLNKTVMRDHHHQQLSSPFHNNTSHNHFHHQDIQKQNGWNENDRSLNIIVVEQDPRIVHRHPVAQSTDCVRGLMGYNKGLHVWEIKWPLRQRGTHAVVGVATADAALHSNGYHPLVGATADSWGWDLGRNLLYHDLKSQNYGRNSPRDNNNNNYGRIYQHQFAHDPQFVAPESFLIVLDMDKGTLAFMAHGQYLGVAFNDDGIKGKTLYPIISSVWGHCEITLRYINGLNPTAKNFSKIFSIWLTNIFQFFLQ</sequence>
<dbReference type="OrthoDB" id="5547302at2759"/>
<keyword evidence="3" id="KW-1185">Reference proteome</keyword>
<feature type="domain" description="B30.2/SPRY" evidence="1">
    <location>
        <begin position="74"/>
        <end position="287"/>
    </location>
</feature>
<evidence type="ECO:0000313" key="2">
    <source>
        <dbReference type="EMBL" id="OTF76948.1"/>
    </source>
</evidence>
<name>A0A1Y3BAK0_EURMA</name>
<dbReference type="Gene3D" id="2.60.120.920">
    <property type="match status" value="1"/>
</dbReference>
<dbReference type="SUPFAM" id="SSF49899">
    <property type="entry name" value="Concanavalin A-like lectins/glucanases"/>
    <property type="match status" value="1"/>
</dbReference>
<protein>
    <submittedName>
        <fullName evidence="2">SPRY domain-containing SOCS box protein / gustavus-like protein</fullName>
    </submittedName>
</protein>
<dbReference type="InterPro" id="IPR050672">
    <property type="entry name" value="FBXO45-Fsn/SPSB_families"/>
</dbReference>
<dbReference type="PANTHER" id="PTHR12245">
    <property type="entry name" value="SPRY DOMAIN CONTAINING SOCS BOX PROTEIN"/>
    <property type="match status" value="1"/>
</dbReference>
<gene>
    <name evidence="2" type="ORF">BLA29_000682</name>
</gene>
<dbReference type="EMBL" id="MUJZ01035077">
    <property type="protein sequence ID" value="OTF76948.1"/>
    <property type="molecule type" value="Genomic_DNA"/>
</dbReference>
<dbReference type="PROSITE" id="PS50188">
    <property type="entry name" value="B302_SPRY"/>
    <property type="match status" value="1"/>
</dbReference>
<evidence type="ECO:0000313" key="3">
    <source>
        <dbReference type="Proteomes" id="UP000194236"/>
    </source>
</evidence>
<dbReference type="InterPro" id="IPR001870">
    <property type="entry name" value="B30.2/SPRY"/>
</dbReference>
<dbReference type="SMART" id="SM00449">
    <property type="entry name" value="SPRY"/>
    <property type="match status" value="1"/>
</dbReference>